<sequence length="330" mass="38063">MLLSELSRMNYARKWMKSNEAFLPTWHAFIGYRYGLFDTLKKPMKASDLAEQEGLNEELLNAWIDTGLAVGHLKQKRGKRIQSVKAIQKQMSNQDPKSVGVLLEEMMTLHIPTLLHYDQKLALEPREQEDNMSHMVAETSSLIEGISYPKVNRVIKKTKAKHILDLGSGYGGYLKRIAKDHPDANLIGIDKEEKLVNEAQNRNQSNQITFRQDDILSQGHLFEKLDLVMLNNALYYFSNGERSKIFDYVYQSLRENGHFTMITPLANHGKGREFPAAFNSFMCAHEDMQPLPTEKEIKKLAKMHQFKIKTSTPLIREGGWHFFHLVKQDQ</sequence>
<evidence type="ECO:0000313" key="3">
    <source>
        <dbReference type="Proteomes" id="UP000741863"/>
    </source>
</evidence>
<keyword evidence="3" id="KW-1185">Reference proteome</keyword>
<dbReference type="PANTHER" id="PTHR43861">
    <property type="entry name" value="TRANS-ACONITATE 2-METHYLTRANSFERASE-RELATED"/>
    <property type="match status" value="1"/>
</dbReference>
<keyword evidence="2" id="KW-0489">Methyltransferase</keyword>
<dbReference type="EMBL" id="JAFBEC010000007">
    <property type="protein sequence ID" value="MBM7633617.1"/>
    <property type="molecule type" value="Genomic_DNA"/>
</dbReference>
<dbReference type="GO" id="GO:0008168">
    <property type="term" value="F:methyltransferase activity"/>
    <property type="evidence" value="ECO:0007669"/>
    <property type="project" value="UniProtKB-KW"/>
</dbReference>
<protein>
    <submittedName>
        <fullName evidence="2">SAM-dependent methyltransferase</fullName>
    </submittedName>
</protein>
<accession>A0ABS2PEA0</accession>
<dbReference type="RefSeq" id="WP_204698312.1">
    <property type="nucleotide sequence ID" value="NZ_JAFBEC010000007.1"/>
</dbReference>
<proteinExistence type="predicted"/>
<evidence type="ECO:0000313" key="2">
    <source>
        <dbReference type="EMBL" id="MBM7633617.1"/>
    </source>
</evidence>
<dbReference type="GO" id="GO:0032259">
    <property type="term" value="P:methylation"/>
    <property type="evidence" value="ECO:0007669"/>
    <property type="project" value="UniProtKB-KW"/>
</dbReference>
<feature type="domain" description="Methyltransferase" evidence="1">
    <location>
        <begin position="158"/>
        <end position="270"/>
    </location>
</feature>
<keyword evidence="2" id="KW-0808">Transferase</keyword>
<name>A0ABS2PEA0_9BACL</name>
<dbReference type="InterPro" id="IPR025714">
    <property type="entry name" value="Methyltranfer_dom"/>
</dbReference>
<comment type="caution">
    <text evidence="2">The sequence shown here is derived from an EMBL/GenBank/DDBJ whole genome shotgun (WGS) entry which is preliminary data.</text>
</comment>
<reference evidence="2 3" key="1">
    <citation type="submission" date="2021-01" db="EMBL/GenBank/DDBJ databases">
        <title>Genomic Encyclopedia of Type Strains, Phase IV (KMG-IV): sequencing the most valuable type-strain genomes for metagenomic binning, comparative biology and taxonomic classification.</title>
        <authorList>
            <person name="Goeker M."/>
        </authorList>
    </citation>
    <scope>NUCLEOTIDE SEQUENCE [LARGE SCALE GENOMIC DNA]</scope>
    <source>
        <strain evidence="2 3">DSM 25540</strain>
    </source>
</reference>
<organism evidence="2 3">
    <name type="scientific">Geomicrobium sediminis</name>
    <dbReference type="NCBI Taxonomy" id="1347788"/>
    <lineage>
        <taxon>Bacteria</taxon>
        <taxon>Bacillati</taxon>
        <taxon>Bacillota</taxon>
        <taxon>Bacilli</taxon>
        <taxon>Bacillales</taxon>
        <taxon>Geomicrobium</taxon>
    </lineage>
</organism>
<dbReference type="Gene3D" id="3.40.50.150">
    <property type="entry name" value="Vaccinia Virus protein VP39"/>
    <property type="match status" value="1"/>
</dbReference>
<evidence type="ECO:0000259" key="1">
    <source>
        <dbReference type="Pfam" id="PF13847"/>
    </source>
</evidence>
<dbReference type="InterPro" id="IPR029063">
    <property type="entry name" value="SAM-dependent_MTases_sf"/>
</dbReference>
<dbReference type="SUPFAM" id="SSF53335">
    <property type="entry name" value="S-adenosyl-L-methionine-dependent methyltransferases"/>
    <property type="match status" value="1"/>
</dbReference>
<dbReference type="Proteomes" id="UP000741863">
    <property type="component" value="Unassembled WGS sequence"/>
</dbReference>
<dbReference type="CDD" id="cd02440">
    <property type="entry name" value="AdoMet_MTases"/>
    <property type="match status" value="1"/>
</dbReference>
<dbReference type="PANTHER" id="PTHR43861:SF1">
    <property type="entry name" value="TRANS-ACONITATE 2-METHYLTRANSFERASE"/>
    <property type="match status" value="1"/>
</dbReference>
<dbReference type="Pfam" id="PF13847">
    <property type="entry name" value="Methyltransf_31"/>
    <property type="match status" value="1"/>
</dbReference>
<gene>
    <name evidence="2" type="ORF">JOD17_002711</name>
</gene>